<accession>A0AAF0PBZ2</accession>
<dbReference type="InterPro" id="IPR014729">
    <property type="entry name" value="Rossmann-like_a/b/a_fold"/>
</dbReference>
<dbReference type="CDD" id="cd00293">
    <property type="entry name" value="USP-like"/>
    <property type="match status" value="1"/>
</dbReference>
<evidence type="ECO:0000259" key="2">
    <source>
        <dbReference type="Pfam" id="PF00582"/>
    </source>
</evidence>
<dbReference type="Pfam" id="PF00582">
    <property type="entry name" value="Usp"/>
    <property type="match status" value="1"/>
</dbReference>
<dbReference type="GeneID" id="39864870"/>
<dbReference type="SUPFAM" id="SSF52402">
    <property type="entry name" value="Adenine nucleotide alpha hydrolases-like"/>
    <property type="match status" value="1"/>
</dbReference>
<dbReference type="AlphaFoldDB" id="A0AAF0PBZ2"/>
<protein>
    <submittedName>
        <fullName evidence="4">Universal stress protein</fullName>
    </submittedName>
</protein>
<comment type="similarity">
    <text evidence="1">Belongs to the universal stress protein A family.</text>
</comment>
<proteinExistence type="inferred from homology"/>
<dbReference type="PRINTS" id="PR01438">
    <property type="entry name" value="UNVRSLSTRESS"/>
</dbReference>
<dbReference type="Proteomes" id="UP001224926">
    <property type="component" value="Chromosome"/>
</dbReference>
<keyword evidence="5" id="KW-1185">Reference proteome</keyword>
<dbReference type="EMBL" id="CP101873">
    <property type="protein sequence ID" value="WMT08397.1"/>
    <property type="molecule type" value="Genomic_DNA"/>
</dbReference>
<gene>
    <name evidence="4" type="ORF">NP511_01910</name>
    <name evidence="3" type="ORF">NP511_20625</name>
</gene>
<dbReference type="EMBL" id="CP101873">
    <property type="protein sequence ID" value="WMT07765.1"/>
    <property type="molecule type" value="Genomic_DNA"/>
</dbReference>
<dbReference type="GeneID" id="84216399"/>
<evidence type="ECO:0000256" key="1">
    <source>
        <dbReference type="ARBA" id="ARBA00008791"/>
    </source>
</evidence>
<evidence type="ECO:0000313" key="4">
    <source>
        <dbReference type="EMBL" id="WMT08397.1"/>
    </source>
</evidence>
<evidence type="ECO:0000313" key="3">
    <source>
        <dbReference type="EMBL" id="WMT07765.1"/>
    </source>
</evidence>
<dbReference type="PANTHER" id="PTHR46268:SF6">
    <property type="entry name" value="UNIVERSAL STRESS PROTEIN UP12"/>
    <property type="match status" value="1"/>
</dbReference>
<evidence type="ECO:0000313" key="5">
    <source>
        <dbReference type="Proteomes" id="UP001224926"/>
    </source>
</evidence>
<reference evidence="4 5" key="1">
    <citation type="submission" date="2022-07" db="EMBL/GenBank/DDBJ databases">
        <title>Two temperate virus in Haloterrigena jeotgali A29.</title>
        <authorList>
            <person name="Deng X."/>
        </authorList>
    </citation>
    <scope>NUCLEOTIDE SEQUENCE [LARGE SCALE GENOMIC DNA]</scope>
    <source>
        <strain evidence="4 5">A29</strain>
    </source>
</reference>
<dbReference type="RefSeq" id="WP_049964551.1">
    <property type="nucleotide sequence ID" value="NZ_CP101873.1"/>
</dbReference>
<sequence>MYDDVLVPTDGSATSEAAVEQAVSIAEGAGATVHFLHVVDVGTEMSAGASGNIAPQLTETLEEAAESALDEAANRAEAAGVNYERLTREGDPHEVIEAYCAERDVGLVAMGASGQSGVKERLLGSTTDRVVRSVDASVLVARP</sequence>
<dbReference type="Gene3D" id="3.40.50.620">
    <property type="entry name" value="HUPs"/>
    <property type="match status" value="1"/>
</dbReference>
<organism evidence="4 5">
    <name type="scientific">Natrinema thermotolerans</name>
    <dbReference type="NCBI Taxonomy" id="121872"/>
    <lineage>
        <taxon>Archaea</taxon>
        <taxon>Methanobacteriati</taxon>
        <taxon>Methanobacteriota</taxon>
        <taxon>Stenosarchaea group</taxon>
        <taxon>Halobacteria</taxon>
        <taxon>Halobacteriales</taxon>
        <taxon>Natrialbaceae</taxon>
        <taxon>Natrinema</taxon>
    </lineage>
</organism>
<feature type="domain" description="UspA" evidence="2">
    <location>
        <begin position="1"/>
        <end position="142"/>
    </location>
</feature>
<dbReference type="InterPro" id="IPR006016">
    <property type="entry name" value="UspA"/>
</dbReference>
<dbReference type="InterPro" id="IPR006015">
    <property type="entry name" value="Universal_stress_UspA"/>
</dbReference>
<name>A0AAF0PBZ2_9EURY</name>
<dbReference type="PANTHER" id="PTHR46268">
    <property type="entry name" value="STRESS RESPONSE PROTEIN NHAX"/>
    <property type="match status" value="1"/>
</dbReference>